<dbReference type="EMBL" id="OU503043">
    <property type="protein sequence ID" value="CAI9766312.1"/>
    <property type="molecule type" value="Genomic_DNA"/>
</dbReference>
<evidence type="ECO:0000313" key="1">
    <source>
        <dbReference type="EMBL" id="CAI9766312.1"/>
    </source>
</evidence>
<name>A0AAD1ZG15_9LAMI</name>
<dbReference type="AlphaFoldDB" id="A0AAD1ZG15"/>
<protein>
    <submittedName>
        <fullName evidence="1">Uncharacterized protein</fullName>
    </submittedName>
</protein>
<reference evidence="1" key="1">
    <citation type="submission" date="2023-05" db="EMBL/GenBank/DDBJ databases">
        <authorList>
            <person name="Huff M."/>
        </authorList>
    </citation>
    <scope>NUCLEOTIDE SEQUENCE</scope>
</reference>
<keyword evidence="2" id="KW-1185">Reference proteome</keyword>
<evidence type="ECO:0000313" key="2">
    <source>
        <dbReference type="Proteomes" id="UP000834106"/>
    </source>
</evidence>
<gene>
    <name evidence="1" type="ORF">FPE_LOCUS13742</name>
</gene>
<sequence length="101" mass="11925">MMIHDFHLSSLHRFLLWIRQILSSKGVQFMLGKWHRKIRAIRQMLQERSTEISGQFPSTDNLEMLKDKDLQLDGLNPEKGRTRGTQSSIWVGKLFLRDTDE</sequence>
<accession>A0AAD1ZG15</accession>
<proteinExistence type="predicted"/>
<dbReference type="Proteomes" id="UP000834106">
    <property type="component" value="Chromosome 8"/>
</dbReference>
<organism evidence="1 2">
    <name type="scientific">Fraxinus pennsylvanica</name>
    <dbReference type="NCBI Taxonomy" id="56036"/>
    <lineage>
        <taxon>Eukaryota</taxon>
        <taxon>Viridiplantae</taxon>
        <taxon>Streptophyta</taxon>
        <taxon>Embryophyta</taxon>
        <taxon>Tracheophyta</taxon>
        <taxon>Spermatophyta</taxon>
        <taxon>Magnoliopsida</taxon>
        <taxon>eudicotyledons</taxon>
        <taxon>Gunneridae</taxon>
        <taxon>Pentapetalae</taxon>
        <taxon>asterids</taxon>
        <taxon>lamiids</taxon>
        <taxon>Lamiales</taxon>
        <taxon>Oleaceae</taxon>
        <taxon>Oleeae</taxon>
        <taxon>Fraxinus</taxon>
    </lineage>
</organism>